<evidence type="ECO:0000313" key="2">
    <source>
        <dbReference type="Proteomes" id="UP000697995"/>
    </source>
</evidence>
<comment type="caution">
    <text evidence="1">The sequence shown here is derived from an EMBL/GenBank/DDBJ whole genome shotgun (WGS) entry which is preliminary data.</text>
</comment>
<keyword evidence="2" id="KW-1185">Reference proteome</keyword>
<proteinExistence type="predicted"/>
<name>A0ABS1CTF3_9PROT</name>
<protein>
    <submittedName>
        <fullName evidence="1">Uncharacterized protein</fullName>
    </submittedName>
</protein>
<dbReference type="Proteomes" id="UP000697995">
    <property type="component" value="Unassembled WGS sequence"/>
</dbReference>
<reference evidence="1 2" key="1">
    <citation type="journal article" date="2020" name="Microorganisms">
        <title>Osmotic Adaptation and Compatible Solute Biosynthesis of Phototrophic Bacteria as Revealed from Genome Analyses.</title>
        <authorList>
            <person name="Imhoff J.F."/>
            <person name="Rahn T."/>
            <person name="Kunzel S."/>
            <person name="Keller A."/>
            <person name="Neulinger S.C."/>
        </authorList>
    </citation>
    <scope>NUCLEOTIDE SEQUENCE [LARGE SCALE GENOMIC DNA]</scope>
    <source>
        <strain evidence="1 2">DSM 15382</strain>
    </source>
</reference>
<feature type="non-terminal residue" evidence="1">
    <location>
        <position position="1"/>
    </location>
</feature>
<accession>A0ABS1CTF3</accession>
<organism evidence="1 2">
    <name type="scientific">Paracraurococcus ruber</name>
    <dbReference type="NCBI Taxonomy" id="77675"/>
    <lineage>
        <taxon>Bacteria</taxon>
        <taxon>Pseudomonadati</taxon>
        <taxon>Pseudomonadota</taxon>
        <taxon>Alphaproteobacteria</taxon>
        <taxon>Acetobacterales</taxon>
        <taxon>Roseomonadaceae</taxon>
        <taxon>Paracraurococcus</taxon>
    </lineage>
</organism>
<dbReference type="EMBL" id="NRSG01000027">
    <property type="protein sequence ID" value="MBK1657765.1"/>
    <property type="molecule type" value="Genomic_DNA"/>
</dbReference>
<dbReference type="RefSeq" id="WP_200305361.1">
    <property type="nucleotide sequence ID" value="NZ_NRSG01000027.1"/>
</dbReference>
<evidence type="ECO:0000313" key="1">
    <source>
        <dbReference type="EMBL" id="MBK1657765.1"/>
    </source>
</evidence>
<gene>
    <name evidence="1" type="ORF">CKO45_05915</name>
</gene>
<sequence>WQPLSDAEWEALAVTLRALGCGLRGPGGSPAGREMADPRARLDAIFRGCTMKWDGPQGPYRAPWRALPPALGKPDTVSRSHRRWAHAGLWRRLLEEVCHPQAEPVRRDLAHWVCCAYRRAIRVMGLRAVLFARRLGQHSALPAPPHWLPQPALLGPWQRLCQGLLDALLAGRAWRPPPGLDGVGGLALLRDRVLGRQPLPRWAEPA</sequence>